<evidence type="ECO:0000256" key="10">
    <source>
        <dbReference type="PROSITE-ProRule" id="PRU01193"/>
    </source>
</evidence>
<dbReference type="PANTHER" id="PTHR43099:SF6">
    <property type="entry name" value="UPF0053 PROTEIN RV1842C"/>
    <property type="match status" value="1"/>
</dbReference>
<dbReference type="PROSITE" id="PS51846">
    <property type="entry name" value="CNNM"/>
    <property type="match status" value="1"/>
</dbReference>
<dbReference type="GO" id="GO:0005886">
    <property type="term" value="C:plasma membrane"/>
    <property type="evidence" value="ECO:0007669"/>
    <property type="project" value="UniProtKB-SubCell"/>
</dbReference>
<evidence type="ECO:0000259" key="12">
    <source>
        <dbReference type="PROSITE" id="PS51846"/>
    </source>
</evidence>
<dbReference type="PROSITE" id="PS51371">
    <property type="entry name" value="CBS"/>
    <property type="match status" value="2"/>
</dbReference>
<dbReference type="InterPro" id="IPR016169">
    <property type="entry name" value="FAD-bd_PCMH_sub2"/>
</dbReference>
<dbReference type="PANTHER" id="PTHR43099">
    <property type="entry name" value="UPF0053 PROTEIN YRKA"/>
    <property type="match status" value="1"/>
</dbReference>
<feature type="domain" description="CNNM transmembrane" evidence="12">
    <location>
        <begin position="1"/>
        <end position="203"/>
    </location>
</feature>
<dbReference type="InterPro" id="IPR044751">
    <property type="entry name" value="Ion_transp-like_CBS"/>
</dbReference>
<dbReference type="EMBL" id="JACYWE010000001">
    <property type="protein sequence ID" value="MBD8504934.1"/>
    <property type="molecule type" value="Genomic_DNA"/>
</dbReference>
<dbReference type="Gene3D" id="3.10.580.10">
    <property type="entry name" value="CBS-domain"/>
    <property type="match status" value="1"/>
</dbReference>
<comment type="caution">
    <text evidence="13">The sequence shown here is derived from an EMBL/GenBank/DDBJ whole genome shotgun (WGS) entry which is preliminary data.</text>
</comment>
<organism evidence="13 14">
    <name type="scientific">Lolliginicoccus lacisalsi</name>
    <dbReference type="NCBI Taxonomy" id="2742202"/>
    <lineage>
        <taxon>Bacteria</taxon>
        <taxon>Bacillati</taxon>
        <taxon>Actinomycetota</taxon>
        <taxon>Actinomycetes</taxon>
        <taxon>Mycobacteriales</taxon>
        <taxon>Hoyosellaceae</taxon>
        <taxon>Lolliginicoccus</taxon>
    </lineage>
</organism>
<evidence type="ECO:0000259" key="11">
    <source>
        <dbReference type="PROSITE" id="PS51371"/>
    </source>
</evidence>
<dbReference type="InterPro" id="IPR002550">
    <property type="entry name" value="CNNM"/>
</dbReference>
<dbReference type="InterPro" id="IPR000644">
    <property type="entry name" value="CBS_dom"/>
</dbReference>
<dbReference type="CDD" id="cd04590">
    <property type="entry name" value="CBS_pair_CorC_HlyC_assoc"/>
    <property type="match status" value="1"/>
</dbReference>
<keyword evidence="6 10" id="KW-1133">Transmembrane helix</keyword>
<keyword evidence="5" id="KW-0677">Repeat</keyword>
<dbReference type="SMART" id="SM00116">
    <property type="entry name" value="CBS"/>
    <property type="match status" value="2"/>
</dbReference>
<evidence type="ECO:0000256" key="5">
    <source>
        <dbReference type="ARBA" id="ARBA00022737"/>
    </source>
</evidence>
<evidence type="ECO:0000256" key="7">
    <source>
        <dbReference type="ARBA" id="ARBA00023122"/>
    </source>
</evidence>
<keyword evidence="8 10" id="KW-0472">Membrane</keyword>
<feature type="domain" description="CBS" evidence="11">
    <location>
        <begin position="222"/>
        <end position="281"/>
    </location>
</feature>
<dbReference type="InterPro" id="IPR036318">
    <property type="entry name" value="FAD-bd_PCMH-like_sf"/>
</dbReference>
<feature type="domain" description="CBS" evidence="11">
    <location>
        <begin position="287"/>
        <end position="343"/>
    </location>
</feature>
<dbReference type="SUPFAM" id="SSF54631">
    <property type="entry name" value="CBS-domain pair"/>
    <property type="match status" value="1"/>
</dbReference>
<evidence type="ECO:0000313" key="14">
    <source>
        <dbReference type="Proteomes" id="UP000642993"/>
    </source>
</evidence>
<keyword evidence="7 9" id="KW-0129">CBS domain</keyword>
<evidence type="ECO:0000256" key="3">
    <source>
        <dbReference type="ARBA" id="ARBA00022475"/>
    </source>
</evidence>
<evidence type="ECO:0000256" key="6">
    <source>
        <dbReference type="ARBA" id="ARBA00022989"/>
    </source>
</evidence>
<evidence type="ECO:0000256" key="1">
    <source>
        <dbReference type="ARBA" id="ARBA00004651"/>
    </source>
</evidence>
<dbReference type="Gene3D" id="3.30.465.10">
    <property type="match status" value="1"/>
</dbReference>
<evidence type="ECO:0000256" key="9">
    <source>
        <dbReference type="PROSITE-ProRule" id="PRU00703"/>
    </source>
</evidence>
<comment type="subcellular location">
    <subcellularLocation>
        <location evidence="1">Cell membrane</location>
        <topology evidence="1">Multi-pass membrane protein</topology>
    </subcellularLocation>
</comment>
<dbReference type="Pfam" id="PF00571">
    <property type="entry name" value="CBS"/>
    <property type="match status" value="2"/>
</dbReference>
<keyword evidence="14" id="KW-1185">Reference proteome</keyword>
<dbReference type="InterPro" id="IPR005170">
    <property type="entry name" value="Transptr-assoc_dom"/>
</dbReference>
<dbReference type="Pfam" id="PF01595">
    <property type="entry name" value="CNNM"/>
    <property type="match status" value="1"/>
</dbReference>
<dbReference type="InterPro" id="IPR051676">
    <property type="entry name" value="UPF0053_domain"/>
</dbReference>
<evidence type="ECO:0000256" key="2">
    <source>
        <dbReference type="ARBA" id="ARBA00006337"/>
    </source>
</evidence>
<dbReference type="AlphaFoldDB" id="A0A927PKM2"/>
<keyword evidence="3" id="KW-1003">Cell membrane</keyword>
<protein>
    <submittedName>
        <fullName evidence="13">HlyC/CorC family transporter</fullName>
    </submittedName>
</protein>
<dbReference type="Proteomes" id="UP000642993">
    <property type="component" value="Unassembled WGS sequence"/>
</dbReference>
<dbReference type="SMART" id="SM01091">
    <property type="entry name" value="CorC_HlyC"/>
    <property type="match status" value="1"/>
</dbReference>
<dbReference type="InterPro" id="IPR046342">
    <property type="entry name" value="CBS_dom_sf"/>
</dbReference>
<dbReference type="Pfam" id="PF03471">
    <property type="entry name" value="CorC_HlyC"/>
    <property type="match status" value="1"/>
</dbReference>
<evidence type="ECO:0000256" key="4">
    <source>
        <dbReference type="ARBA" id="ARBA00022692"/>
    </source>
</evidence>
<comment type="similarity">
    <text evidence="2">Belongs to the UPF0053 family.</text>
</comment>
<accession>A0A927PKM2</accession>
<evidence type="ECO:0000313" key="13">
    <source>
        <dbReference type="EMBL" id="MBD8504934.1"/>
    </source>
</evidence>
<keyword evidence="4 10" id="KW-0812">Transmembrane</keyword>
<evidence type="ECO:0000256" key="8">
    <source>
        <dbReference type="ARBA" id="ARBA00023136"/>
    </source>
</evidence>
<reference evidence="13" key="1">
    <citation type="submission" date="2020-09" db="EMBL/GenBank/DDBJ databases">
        <title>Hoyosella lacisalsi sp. nov., a halotolerant actinobacterium isolated from soil of Lake Gudzhirganskoe.</title>
        <authorList>
            <person name="Yang Q."/>
            <person name="Guo P.Y."/>
            <person name="Liu S.W."/>
            <person name="Li F.N."/>
            <person name="Sun C.H."/>
        </authorList>
    </citation>
    <scope>NUCLEOTIDE SEQUENCE</scope>
    <source>
        <strain evidence="13">G463</strain>
    </source>
</reference>
<dbReference type="SUPFAM" id="SSF56176">
    <property type="entry name" value="FAD-binding/transporter-associated domain-like"/>
    <property type="match status" value="1"/>
</dbReference>
<sequence>MLEAWILLGLAVILIAANALFVAAEFALVTVDRPLIAAAAAQGDKRAQSVQKALKSLSTQLSGAQLGITVTSLVIGFIAEPSLATLLRPVLETLGLPESSSLGVAITVALLTATIPQMVFGELVPKNWAISEPERVARAVSGPQRAFTAGSRPLIRVLNGASNAMVRALGVEPREELASARSAQELGALATKSASEGLLEPDVAERLSQAAEFAEQTAADVMTPRPRVTFVSADLPVTDVLALVSRTGHARFPVEDSSVDDVIGVVHFKEALAVPPEQRATTTARDIMSEVRALPSSLPIDDVLAELRSGIHLAVVVDEYGGTDGIVTIEDLVEEIVGEIDDEQDRPSARARQLADGTWTLPGLLRPDQVDDLTGVDLPEGEHSDTIGGVIVEQLGRLAVPGDTITLAGRNFRELDDDGPPTDADVRMTVTQVDGYRVARVRMTITSPASGTASEEARS</sequence>
<dbReference type="RefSeq" id="WP_192037430.1">
    <property type="nucleotide sequence ID" value="NZ_JACYWE010000001.1"/>
</dbReference>
<dbReference type="GO" id="GO:0050660">
    <property type="term" value="F:flavin adenine dinucleotide binding"/>
    <property type="evidence" value="ECO:0007669"/>
    <property type="project" value="InterPro"/>
</dbReference>
<name>A0A927PKM2_9ACTN</name>
<gene>
    <name evidence="13" type="ORF">HT102_00335</name>
</gene>
<proteinExistence type="inferred from homology"/>